<dbReference type="Gene3D" id="3.40.50.2000">
    <property type="entry name" value="Glycogen Phosphorylase B"/>
    <property type="match status" value="1"/>
</dbReference>
<dbReference type="Proteomes" id="UP001318860">
    <property type="component" value="Unassembled WGS sequence"/>
</dbReference>
<dbReference type="PANTHER" id="PTHR42755:SF1">
    <property type="entry name" value="3-DEOXY-D-MANNO-OCTULOSONIC ACID TRANSFERASE, MITOCHONDRIAL-RELATED"/>
    <property type="match status" value="1"/>
</dbReference>
<dbReference type="Pfam" id="PF04413">
    <property type="entry name" value="Glycos_transf_N"/>
    <property type="match status" value="1"/>
</dbReference>
<name>A0ABR0VZZ6_REHGL</name>
<dbReference type="InterPro" id="IPR038107">
    <property type="entry name" value="Glycos_transf_N_sf"/>
</dbReference>
<dbReference type="PANTHER" id="PTHR42755">
    <property type="entry name" value="3-DEOXY-MANNO-OCTULOSONATE CYTIDYLYLTRANSFERASE"/>
    <property type="match status" value="1"/>
</dbReference>
<evidence type="ECO:0000313" key="4">
    <source>
        <dbReference type="Proteomes" id="UP001318860"/>
    </source>
</evidence>
<proteinExistence type="predicted"/>
<evidence type="ECO:0000313" key="3">
    <source>
        <dbReference type="EMBL" id="KAK6140013.1"/>
    </source>
</evidence>
<dbReference type="EMBL" id="JABTTQ020000350">
    <property type="protein sequence ID" value="KAK6140013.1"/>
    <property type="molecule type" value="Genomic_DNA"/>
</dbReference>
<keyword evidence="4" id="KW-1185">Reference proteome</keyword>
<accession>A0ABR0VZZ6</accession>
<dbReference type="InterPro" id="IPR039901">
    <property type="entry name" value="Kdotransferase"/>
</dbReference>
<dbReference type="InterPro" id="IPR007507">
    <property type="entry name" value="Glycos_transf_N"/>
</dbReference>
<gene>
    <name evidence="3" type="ORF">DH2020_026229</name>
</gene>
<keyword evidence="1" id="KW-0808">Transferase</keyword>
<evidence type="ECO:0000259" key="2">
    <source>
        <dbReference type="Pfam" id="PF04413"/>
    </source>
</evidence>
<sequence>MATKSGEIVYKIYRALTYGISPLIRLHLRWRRFRGREHPLRWQERLGRPSAPRPTGRLVWFHAVSLGEGLAAIPVIKCCLERRPDVTVLMTTTTTSAFEVIKNRLPSKVIYQFAPLDIPSTMDAFLQYWRPNAVMLMESELWPNLIMSAARNGNVYKIIPKLVSSSNSSIDHIDAIKIFIDSPIAIMDSDISEGDKKSLEEFQAQLSHRKVWMASSIHNGEEEGAHNVLKQKHADIVTIIVPRQPQHGRDIALFIVLFIGLVDSELIMCFDSNEQKLKEEGTCVALRSRGDNPTPETSLYVVDSLGELRDFYRVAPIAVIGGSFLLGSTGHNISEAAAAGCAVLTGHHVGHFSHMVAEMQRVYLDIAPWIVQISIYAKSISRITGSFPETTIGLDLKKKKTTIGQDLKKKKTTRCCCSNSSPVSLISTYNLDF</sequence>
<reference evidence="3 4" key="1">
    <citation type="journal article" date="2021" name="Comput. Struct. Biotechnol. J.">
        <title>De novo genome assembly of the potent medicinal plant Rehmannia glutinosa using nanopore technology.</title>
        <authorList>
            <person name="Ma L."/>
            <person name="Dong C."/>
            <person name="Song C."/>
            <person name="Wang X."/>
            <person name="Zheng X."/>
            <person name="Niu Y."/>
            <person name="Chen S."/>
            <person name="Feng W."/>
        </authorList>
    </citation>
    <scope>NUCLEOTIDE SEQUENCE [LARGE SCALE GENOMIC DNA]</scope>
    <source>
        <strain evidence="3">DH-2019</strain>
    </source>
</reference>
<feature type="domain" description="3-deoxy-D-manno-octulosonic-acid transferase N-terminal" evidence="2">
    <location>
        <begin position="41"/>
        <end position="153"/>
    </location>
</feature>
<evidence type="ECO:0000256" key="1">
    <source>
        <dbReference type="ARBA" id="ARBA00022679"/>
    </source>
</evidence>
<protein>
    <recommendedName>
        <fullName evidence="2">3-deoxy-D-manno-octulosonic-acid transferase N-terminal domain-containing protein</fullName>
    </recommendedName>
</protein>
<dbReference type="Gene3D" id="3.40.50.11720">
    <property type="entry name" value="3-Deoxy-D-manno-octulosonic-acid transferase, N-terminal domain"/>
    <property type="match status" value="1"/>
</dbReference>
<organism evidence="3 4">
    <name type="scientific">Rehmannia glutinosa</name>
    <name type="common">Chinese foxglove</name>
    <dbReference type="NCBI Taxonomy" id="99300"/>
    <lineage>
        <taxon>Eukaryota</taxon>
        <taxon>Viridiplantae</taxon>
        <taxon>Streptophyta</taxon>
        <taxon>Embryophyta</taxon>
        <taxon>Tracheophyta</taxon>
        <taxon>Spermatophyta</taxon>
        <taxon>Magnoliopsida</taxon>
        <taxon>eudicotyledons</taxon>
        <taxon>Gunneridae</taxon>
        <taxon>Pentapetalae</taxon>
        <taxon>asterids</taxon>
        <taxon>lamiids</taxon>
        <taxon>Lamiales</taxon>
        <taxon>Orobanchaceae</taxon>
        <taxon>Rehmannieae</taxon>
        <taxon>Rehmannia</taxon>
    </lineage>
</organism>
<comment type="caution">
    <text evidence="3">The sequence shown here is derived from an EMBL/GenBank/DDBJ whole genome shotgun (WGS) entry which is preliminary data.</text>
</comment>